<accession>I7MA54</accession>
<dbReference type="GO" id="GO:0004771">
    <property type="term" value="F:sterol ester esterase activity"/>
    <property type="evidence" value="ECO:0007669"/>
    <property type="project" value="TreeGrafter"/>
</dbReference>
<evidence type="ECO:0000259" key="1">
    <source>
        <dbReference type="Pfam" id="PF07859"/>
    </source>
</evidence>
<dbReference type="EMBL" id="GG662472">
    <property type="protein sequence ID" value="EAS03744.1"/>
    <property type="molecule type" value="Genomic_DNA"/>
</dbReference>
<dbReference type="RefSeq" id="XP_001023989.1">
    <property type="nucleotide sequence ID" value="XM_001023989.1"/>
</dbReference>
<protein>
    <submittedName>
        <fullName evidence="2">Alpha/beta hydrolase fold protein</fullName>
    </submittedName>
</protein>
<dbReference type="Gene3D" id="3.40.50.1820">
    <property type="entry name" value="alpha/beta hydrolase"/>
    <property type="match status" value="1"/>
</dbReference>
<dbReference type="Proteomes" id="UP000009168">
    <property type="component" value="Unassembled WGS sequence"/>
</dbReference>
<dbReference type="GO" id="GO:0004806">
    <property type="term" value="F:triacylglycerol lipase activity"/>
    <property type="evidence" value="ECO:0007669"/>
    <property type="project" value="TreeGrafter"/>
</dbReference>
<keyword evidence="3" id="KW-1185">Reference proteome</keyword>
<dbReference type="PANTHER" id="PTHR23025">
    <property type="entry name" value="TRIACYLGLYCEROL LIPASE"/>
    <property type="match status" value="1"/>
</dbReference>
<dbReference type="HOGENOM" id="CLU_387101_0_0_1"/>
<dbReference type="SUPFAM" id="SSF53474">
    <property type="entry name" value="alpha/beta-Hydrolases"/>
    <property type="match status" value="1"/>
</dbReference>
<organism evidence="2 3">
    <name type="scientific">Tetrahymena thermophila (strain SB210)</name>
    <dbReference type="NCBI Taxonomy" id="312017"/>
    <lineage>
        <taxon>Eukaryota</taxon>
        <taxon>Sar</taxon>
        <taxon>Alveolata</taxon>
        <taxon>Ciliophora</taxon>
        <taxon>Intramacronucleata</taxon>
        <taxon>Oligohymenophorea</taxon>
        <taxon>Hymenostomatida</taxon>
        <taxon>Tetrahymenina</taxon>
        <taxon>Tetrahymenidae</taxon>
        <taxon>Tetrahymena</taxon>
    </lineage>
</organism>
<keyword evidence="2" id="KW-0378">Hydrolase</keyword>
<dbReference type="InterPro" id="IPR013094">
    <property type="entry name" value="AB_hydrolase_3"/>
</dbReference>
<evidence type="ECO:0000313" key="3">
    <source>
        <dbReference type="Proteomes" id="UP000009168"/>
    </source>
</evidence>
<proteinExistence type="predicted"/>
<evidence type="ECO:0000313" key="2">
    <source>
        <dbReference type="EMBL" id="EAS03744.1"/>
    </source>
</evidence>
<dbReference type="OrthoDB" id="408631at2759"/>
<dbReference type="eggNOG" id="KOG4388">
    <property type="taxonomic scope" value="Eukaryota"/>
</dbReference>
<name>I7MA54_TETTS</name>
<feature type="domain" description="Alpha/beta hydrolase fold-3" evidence="1">
    <location>
        <begin position="406"/>
        <end position="622"/>
    </location>
</feature>
<dbReference type="InParanoid" id="I7MA54"/>
<dbReference type="Pfam" id="PF07859">
    <property type="entry name" value="Abhydrolase_3"/>
    <property type="match status" value="1"/>
</dbReference>
<dbReference type="STRING" id="312017.I7MA54"/>
<sequence length="675" mass="79165">MSDLNLDLFTRFKNIFINLDFEFKRLLQSEKYNGSVTLNKEVWTMKEILEWFIQITTDNLKLINQINHQIQGKYDDETVFIHQEIKNLKREELNLYYLIKGCKHFNEDLIQTLANVRLIDSESEFKKRIPMIYVEMSHYRLMFDHNIYHSILSASQNDIMMHFDDKDHPEYKFVKQRLEYINILEKAEYVKEALEKFGHLSNLSNCALVRTVSKDSSKLKALLETFWIVFYYLQPKKSLEETKVFQVNPSNELVIAIWNVFERLYPMRLFLKTSLPKVTQRLKIYVPPVYEPITLKEIIEKNTSKTMFDLKADQHKIPQPVHFKRAVDSVQIQAMENINASNLQERNQNVQTEWKKYNLFDKSNKQSIKVTILSNIPLIAREIVGKSNEEYQPKKNGPKLIQDIVYHIHGGGWVGLNTLSHEMYTRKWAKDLGDIPIFSVEYSNAPENKYPKPLDDCWQVYQFLLNGLEEYFENVKIRKIIIAGDSAGGNMALGICLLALQRGIRRPDGLILSYPALNLRMDFFTPSFINIFKEIIIPFNFLKVSLDSYMDRTNPNIDPNSDPLLSPILFSDEVLQQLPPIRMACGDKDLLKDDCIRFLQKLIKLNHNVKLLLYRELTHGYLNLDLPMTLPATKKCGYDCVLFAKQLLSGETLKPIEHFNERILEQQQLLEQKNN</sequence>
<dbReference type="GeneID" id="7829503"/>
<dbReference type="GO" id="GO:0005829">
    <property type="term" value="C:cytosol"/>
    <property type="evidence" value="ECO:0007669"/>
    <property type="project" value="TreeGrafter"/>
</dbReference>
<dbReference type="GO" id="GO:0019433">
    <property type="term" value="P:triglyceride catabolic process"/>
    <property type="evidence" value="ECO:0007669"/>
    <property type="project" value="TreeGrafter"/>
</dbReference>
<dbReference type="ESTHER" id="tetts-q246g7">
    <property type="family name" value="Hormone-sensitive_lipase_like"/>
</dbReference>
<dbReference type="PANTHER" id="PTHR23025:SF3">
    <property type="entry name" value="HORMONE-SENSITIVE LIPASE"/>
    <property type="match status" value="1"/>
</dbReference>
<dbReference type="KEGG" id="tet:TTHERM_00475070"/>
<dbReference type="AlphaFoldDB" id="I7MA54"/>
<reference evidence="3" key="1">
    <citation type="journal article" date="2006" name="PLoS Biol.">
        <title>Macronuclear genome sequence of the ciliate Tetrahymena thermophila, a model eukaryote.</title>
        <authorList>
            <person name="Eisen J.A."/>
            <person name="Coyne R.S."/>
            <person name="Wu M."/>
            <person name="Wu D."/>
            <person name="Thiagarajan M."/>
            <person name="Wortman J.R."/>
            <person name="Badger J.H."/>
            <person name="Ren Q."/>
            <person name="Amedeo P."/>
            <person name="Jones K.M."/>
            <person name="Tallon L.J."/>
            <person name="Delcher A.L."/>
            <person name="Salzberg S.L."/>
            <person name="Silva J.C."/>
            <person name="Haas B.J."/>
            <person name="Majoros W.H."/>
            <person name="Farzad M."/>
            <person name="Carlton J.M."/>
            <person name="Smith R.K. Jr."/>
            <person name="Garg J."/>
            <person name="Pearlman R.E."/>
            <person name="Karrer K.M."/>
            <person name="Sun L."/>
            <person name="Manning G."/>
            <person name="Elde N.C."/>
            <person name="Turkewitz A.P."/>
            <person name="Asai D.J."/>
            <person name="Wilkes D.E."/>
            <person name="Wang Y."/>
            <person name="Cai H."/>
            <person name="Collins K."/>
            <person name="Stewart B.A."/>
            <person name="Lee S.R."/>
            <person name="Wilamowska K."/>
            <person name="Weinberg Z."/>
            <person name="Ruzzo W.L."/>
            <person name="Wloga D."/>
            <person name="Gaertig J."/>
            <person name="Frankel J."/>
            <person name="Tsao C.-C."/>
            <person name="Gorovsky M.A."/>
            <person name="Keeling P.J."/>
            <person name="Waller R.F."/>
            <person name="Patron N.J."/>
            <person name="Cherry J.M."/>
            <person name="Stover N.A."/>
            <person name="Krieger C.J."/>
            <person name="del Toro C."/>
            <person name="Ryder H.F."/>
            <person name="Williamson S.C."/>
            <person name="Barbeau R.A."/>
            <person name="Hamilton E.P."/>
            <person name="Orias E."/>
        </authorList>
    </citation>
    <scope>NUCLEOTIDE SEQUENCE [LARGE SCALE GENOMIC DNA]</scope>
    <source>
        <strain evidence="3">SB210</strain>
    </source>
</reference>
<gene>
    <name evidence="2" type="ORF">TTHERM_00475070</name>
</gene>
<dbReference type="InterPro" id="IPR029058">
    <property type="entry name" value="AB_hydrolase_fold"/>
</dbReference>